<dbReference type="EMBL" id="LR796384">
    <property type="protein sequence ID" value="CAB4140982.1"/>
    <property type="molecule type" value="Genomic_DNA"/>
</dbReference>
<proteinExistence type="predicted"/>
<dbReference type="Pfam" id="PF06067">
    <property type="entry name" value="DUF932"/>
    <property type="match status" value="1"/>
</dbReference>
<reference evidence="1" key="1">
    <citation type="submission" date="2020-04" db="EMBL/GenBank/DDBJ databases">
        <authorList>
            <person name="Chiriac C."/>
            <person name="Salcher M."/>
            <person name="Ghai R."/>
            <person name="Kavagutti S V."/>
        </authorList>
    </citation>
    <scope>NUCLEOTIDE SEQUENCE</scope>
</reference>
<evidence type="ECO:0008006" key="2">
    <source>
        <dbReference type="Google" id="ProtNLM"/>
    </source>
</evidence>
<name>A0A6J5M426_9CAUD</name>
<dbReference type="InterPro" id="IPR026325">
    <property type="entry name" value="DUF932"/>
</dbReference>
<accession>A0A6J5M426</accession>
<evidence type="ECO:0000313" key="1">
    <source>
        <dbReference type="EMBL" id="CAB4140982.1"/>
    </source>
</evidence>
<protein>
    <recommendedName>
        <fullName evidence="2">DUF932 domain-containing protein</fullName>
    </recommendedName>
</protein>
<gene>
    <name evidence="1" type="ORF">UFOVP401_51</name>
</gene>
<organism evidence="1">
    <name type="scientific">uncultured Caudovirales phage</name>
    <dbReference type="NCBI Taxonomy" id="2100421"/>
    <lineage>
        <taxon>Viruses</taxon>
        <taxon>Duplodnaviria</taxon>
        <taxon>Heunggongvirae</taxon>
        <taxon>Uroviricota</taxon>
        <taxon>Caudoviricetes</taxon>
        <taxon>Peduoviridae</taxon>
        <taxon>Maltschvirus</taxon>
        <taxon>Maltschvirus maltsch</taxon>
    </lineage>
</organism>
<sequence length="252" mass="28935">MTTVLSPASRTPRKTYRDLKDIASIPVPEPTETYCPVSQEELWERVRQAFTFHGYKTSNDLHQVHRKRPLFVSSMDVSHVNLPEQGGSMTWTVAVMNSYDKTCSARIIFGGKVFVCSNGLIVADHILRTKHTTHVWDRLPVLISKAVDSFYDEVNGYHDQQERLKEVTVGTNDLSAFTIRLAQRGILPKSQMLDFYEESVAPQFDYQTKSMCLWNFQAAYTHLAKTMNPVERPGRVMAFDEMLRKDFDYALT</sequence>